<dbReference type="InterPro" id="IPR035919">
    <property type="entry name" value="EAL_sf"/>
</dbReference>
<dbReference type="PANTHER" id="PTHR33121:SF23">
    <property type="entry name" value="CYCLIC DI-GMP PHOSPHODIESTERASE PDEB"/>
    <property type="match status" value="1"/>
</dbReference>
<dbReference type="EMBL" id="JZRB01000018">
    <property type="protein sequence ID" value="KJV34755.1"/>
    <property type="molecule type" value="Genomic_DNA"/>
</dbReference>
<dbReference type="InterPro" id="IPR001633">
    <property type="entry name" value="EAL_dom"/>
</dbReference>
<dbReference type="Gene3D" id="3.20.20.450">
    <property type="entry name" value="EAL domain"/>
    <property type="match status" value="1"/>
</dbReference>
<evidence type="ECO:0000313" key="2">
    <source>
        <dbReference type="EMBL" id="KJV34755.1"/>
    </source>
</evidence>
<dbReference type="PATRIC" id="fig|345309.4.peg.1060"/>
<feature type="domain" description="EAL" evidence="1">
    <location>
        <begin position="1"/>
        <end position="122"/>
    </location>
</feature>
<accession>A0A0F3KU11</accession>
<reference evidence="2 3" key="1">
    <citation type="submission" date="2015-03" db="EMBL/GenBank/DDBJ databases">
        <title>Draft genome sequence of Luteibacter yeojuensis strain SU11.</title>
        <authorList>
            <person name="Sulaiman J."/>
            <person name="Priya K."/>
            <person name="Chan K.-G."/>
        </authorList>
    </citation>
    <scope>NUCLEOTIDE SEQUENCE [LARGE SCALE GENOMIC DNA]</scope>
    <source>
        <strain evidence="2 3">SU11</strain>
    </source>
</reference>
<dbReference type="PROSITE" id="PS50883">
    <property type="entry name" value="EAL"/>
    <property type="match status" value="1"/>
</dbReference>
<dbReference type="CDD" id="cd01948">
    <property type="entry name" value="EAL"/>
    <property type="match status" value="1"/>
</dbReference>
<sequence>MTNLAAASQFLSELKARGIRIALDDVGAGVASFGYLKSLAVDYLKIDGQLVVGLSTKPIDMVSVKSFCKVVGVLGLQTVAEYAEDEAALRLLDSLNVDMVQGYHLRMPEPLARVLSEAKTRRRCLATLRFQERLKGSSAG</sequence>
<protein>
    <recommendedName>
        <fullName evidence="1">EAL domain-containing protein</fullName>
    </recommendedName>
</protein>
<dbReference type="GO" id="GO:0071111">
    <property type="term" value="F:cyclic-guanylate-specific phosphodiesterase activity"/>
    <property type="evidence" value="ECO:0007669"/>
    <property type="project" value="InterPro"/>
</dbReference>
<dbReference type="InterPro" id="IPR050706">
    <property type="entry name" value="Cyclic-di-GMP_PDE-like"/>
</dbReference>
<dbReference type="Proteomes" id="UP000033651">
    <property type="component" value="Unassembled WGS sequence"/>
</dbReference>
<keyword evidence="3" id="KW-1185">Reference proteome</keyword>
<evidence type="ECO:0000313" key="3">
    <source>
        <dbReference type="Proteomes" id="UP000033651"/>
    </source>
</evidence>
<name>A0A0F3KU11_9GAMM</name>
<dbReference type="Pfam" id="PF00563">
    <property type="entry name" value="EAL"/>
    <property type="match status" value="1"/>
</dbReference>
<comment type="caution">
    <text evidence="2">The sequence shown here is derived from an EMBL/GenBank/DDBJ whole genome shotgun (WGS) entry which is preliminary data.</text>
</comment>
<dbReference type="AlphaFoldDB" id="A0A0F3KU11"/>
<organism evidence="2 3">
    <name type="scientific">Luteibacter yeojuensis</name>
    <dbReference type="NCBI Taxonomy" id="345309"/>
    <lineage>
        <taxon>Bacteria</taxon>
        <taxon>Pseudomonadati</taxon>
        <taxon>Pseudomonadota</taxon>
        <taxon>Gammaproteobacteria</taxon>
        <taxon>Lysobacterales</taxon>
        <taxon>Rhodanobacteraceae</taxon>
        <taxon>Luteibacter</taxon>
    </lineage>
</organism>
<evidence type="ECO:0000259" key="1">
    <source>
        <dbReference type="PROSITE" id="PS50883"/>
    </source>
</evidence>
<dbReference type="SUPFAM" id="SSF141868">
    <property type="entry name" value="EAL domain-like"/>
    <property type="match status" value="1"/>
</dbReference>
<gene>
    <name evidence="2" type="ORF">VI08_09180</name>
</gene>
<proteinExistence type="predicted"/>
<dbReference type="PANTHER" id="PTHR33121">
    <property type="entry name" value="CYCLIC DI-GMP PHOSPHODIESTERASE PDEF"/>
    <property type="match status" value="1"/>
</dbReference>